<gene>
    <name evidence="5" type="ORF">GO988_02770</name>
</gene>
<feature type="signal peptide" evidence="3">
    <location>
        <begin position="1"/>
        <end position="32"/>
    </location>
</feature>
<accession>A0A7K1TA18</accession>
<organism evidence="5 6">
    <name type="scientific">Hymenobacter ginkgonis</name>
    <dbReference type="NCBI Taxonomy" id="2682976"/>
    <lineage>
        <taxon>Bacteria</taxon>
        <taxon>Pseudomonadati</taxon>
        <taxon>Bacteroidota</taxon>
        <taxon>Cytophagia</taxon>
        <taxon>Cytophagales</taxon>
        <taxon>Hymenobacteraceae</taxon>
        <taxon>Hymenobacter</taxon>
    </lineage>
</organism>
<protein>
    <submittedName>
        <fullName evidence="5">BamA/TamA family outer membrane protein</fullName>
    </submittedName>
</protein>
<dbReference type="Gene3D" id="2.40.160.50">
    <property type="entry name" value="membrane protein fhac: a member of the omp85/tpsb transporter family"/>
    <property type="match status" value="1"/>
</dbReference>
<evidence type="ECO:0000313" key="6">
    <source>
        <dbReference type="Proteomes" id="UP000441336"/>
    </source>
</evidence>
<evidence type="ECO:0000313" key="5">
    <source>
        <dbReference type="EMBL" id="MVN75239.1"/>
    </source>
</evidence>
<evidence type="ECO:0000259" key="4">
    <source>
        <dbReference type="Pfam" id="PF01103"/>
    </source>
</evidence>
<dbReference type="AlphaFoldDB" id="A0A7K1TA18"/>
<dbReference type="Proteomes" id="UP000441336">
    <property type="component" value="Unassembled WGS sequence"/>
</dbReference>
<dbReference type="GO" id="GO:0019867">
    <property type="term" value="C:outer membrane"/>
    <property type="evidence" value="ECO:0007669"/>
    <property type="project" value="InterPro"/>
</dbReference>
<feature type="domain" description="Bacterial surface antigen (D15)" evidence="4">
    <location>
        <begin position="179"/>
        <end position="410"/>
    </location>
</feature>
<keyword evidence="6" id="KW-1185">Reference proteome</keyword>
<feature type="chain" id="PRO_5029561426" evidence="3">
    <location>
        <begin position="33"/>
        <end position="419"/>
    </location>
</feature>
<dbReference type="Pfam" id="PF01103">
    <property type="entry name" value="Omp85"/>
    <property type="match status" value="1"/>
</dbReference>
<evidence type="ECO:0000256" key="3">
    <source>
        <dbReference type="SAM" id="SignalP"/>
    </source>
</evidence>
<keyword evidence="2" id="KW-0472">Membrane</keyword>
<evidence type="ECO:0000256" key="2">
    <source>
        <dbReference type="ARBA" id="ARBA00023136"/>
    </source>
</evidence>
<keyword evidence="3" id="KW-0732">Signal</keyword>
<dbReference type="InterPro" id="IPR000184">
    <property type="entry name" value="Bac_surfAg_D15"/>
</dbReference>
<proteinExistence type="predicted"/>
<comment type="caution">
    <text evidence="5">The sequence shown here is derived from an EMBL/GenBank/DDBJ whole genome shotgun (WGS) entry which is preliminary data.</text>
</comment>
<dbReference type="EMBL" id="WQKZ01000001">
    <property type="protein sequence ID" value="MVN75239.1"/>
    <property type="molecule type" value="Genomic_DNA"/>
</dbReference>
<reference evidence="5 6" key="1">
    <citation type="submission" date="2019-12" db="EMBL/GenBank/DDBJ databases">
        <title>Hymenobacter sp. HMF4947 Genome sequencing and assembly.</title>
        <authorList>
            <person name="Kang H."/>
            <person name="Cha I."/>
            <person name="Kim H."/>
            <person name="Joh K."/>
        </authorList>
    </citation>
    <scope>NUCLEOTIDE SEQUENCE [LARGE SCALE GENOMIC DNA]</scope>
    <source>
        <strain evidence="5 6">HMF4947</strain>
    </source>
</reference>
<comment type="subcellular location">
    <subcellularLocation>
        <location evidence="1">Membrane</location>
    </subcellularLocation>
</comment>
<evidence type="ECO:0000256" key="1">
    <source>
        <dbReference type="ARBA" id="ARBA00004370"/>
    </source>
</evidence>
<sequence>MHLANSLFSWLQRLRWGGALLSLLAHAGWAQAPTPLLGQPASALPPLDVADVAHHFYGRLPPHDSLGLRPGHHVLLLVPVVGYSQQTGGVAEVALNLAFRRPAANVSTVVGAAEYTLHQQLIFTLTSSVWAPSNTWNFVGDWRLMRYPQSTYGLGMYTSTTGGVVSMDYKYLRLYQTAFHRIAPDWYAGLGYQLDDHWDIVSRNSRREVATISRYSYGVAGESRSSGPVFSLLHDSRGNAINPQGGYLLNAQYRPNLQALGSDTNYQSLLLEGRLYLHPSPSSPNILALWSYNALTLRGNPPFLDLPATGWDMYGNTGRGFIQGRFRGKNFVYGEAEYRFGLTRNRLLGGVVFTNAQSVTELNVVRGRVEDGQFEKVVPALGGGLRLSLNKASRTNLAIDYGFGLDGSHGLSLNLGELF</sequence>
<name>A0A7K1TA18_9BACT</name>